<dbReference type="Pfam" id="PF22251">
    <property type="entry name" value="PFF1_TM"/>
    <property type="match status" value="1"/>
</dbReference>
<feature type="transmembrane region" description="Helical" evidence="17">
    <location>
        <begin position="714"/>
        <end position="733"/>
    </location>
</feature>
<dbReference type="AlphaFoldDB" id="A0A9Q8Q7G1"/>
<protein>
    <recommendedName>
        <fullName evidence="15">Peptide hydrolase</fullName>
        <ecNumber evidence="15">3.4.-.-</ecNumber>
    </recommendedName>
</protein>
<evidence type="ECO:0000259" key="18">
    <source>
        <dbReference type="Pfam" id="PF04389"/>
    </source>
</evidence>
<dbReference type="GO" id="GO:0005774">
    <property type="term" value="C:vacuolar membrane"/>
    <property type="evidence" value="ECO:0007669"/>
    <property type="project" value="UniProtKB-SubCell"/>
</dbReference>
<keyword evidence="12" id="KW-0482">Metalloprotease</keyword>
<evidence type="ECO:0000259" key="19">
    <source>
        <dbReference type="Pfam" id="PF22250"/>
    </source>
</evidence>
<organism evidence="21 22">
    <name type="scientific">Purpureocillium takamizusanense</name>
    <dbReference type="NCBI Taxonomy" id="2060973"/>
    <lineage>
        <taxon>Eukaryota</taxon>
        <taxon>Fungi</taxon>
        <taxon>Dikarya</taxon>
        <taxon>Ascomycota</taxon>
        <taxon>Pezizomycotina</taxon>
        <taxon>Sordariomycetes</taxon>
        <taxon>Hypocreomycetidae</taxon>
        <taxon>Hypocreales</taxon>
        <taxon>Ophiocordycipitaceae</taxon>
        <taxon>Purpureocillium</taxon>
    </lineage>
</organism>
<dbReference type="Gene3D" id="3.40.630.10">
    <property type="entry name" value="Zn peptidases"/>
    <property type="match status" value="1"/>
</dbReference>
<dbReference type="InterPro" id="IPR053976">
    <property type="entry name" value="PFF1_TM"/>
</dbReference>
<keyword evidence="13 17" id="KW-0472">Membrane</keyword>
<dbReference type="InterPro" id="IPR045175">
    <property type="entry name" value="M28_fam"/>
</dbReference>
<keyword evidence="9 15" id="KW-0378">Hydrolase</keyword>
<gene>
    <name evidence="21" type="ORF">JDV02_000830</name>
</gene>
<dbReference type="GO" id="GO:0006508">
    <property type="term" value="P:proteolysis"/>
    <property type="evidence" value="ECO:0007669"/>
    <property type="project" value="UniProtKB-KW"/>
</dbReference>
<keyword evidence="22" id="KW-1185">Reference proteome</keyword>
<feature type="compositionally biased region" description="Acidic residues" evidence="16">
    <location>
        <begin position="595"/>
        <end position="610"/>
    </location>
</feature>
<feature type="domain" description="Peptidase M28" evidence="18">
    <location>
        <begin position="198"/>
        <end position="374"/>
    </location>
</feature>
<evidence type="ECO:0000256" key="14">
    <source>
        <dbReference type="ARBA" id="ARBA00023180"/>
    </source>
</evidence>
<proteinExistence type="inferred from homology"/>
<dbReference type="OrthoDB" id="76293at2759"/>
<feature type="region of interest" description="Disordered" evidence="16">
    <location>
        <begin position="581"/>
        <end position="620"/>
    </location>
</feature>
<evidence type="ECO:0000256" key="17">
    <source>
        <dbReference type="SAM" id="Phobius"/>
    </source>
</evidence>
<dbReference type="InterPro" id="IPR048024">
    <property type="entry name" value="Fxna-like_M28_dom"/>
</dbReference>
<evidence type="ECO:0000259" key="20">
    <source>
        <dbReference type="Pfam" id="PF22251"/>
    </source>
</evidence>
<evidence type="ECO:0000256" key="7">
    <source>
        <dbReference type="ARBA" id="ARBA00022692"/>
    </source>
</evidence>
<dbReference type="Proteomes" id="UP000829364">
    <property type="component" value="Chromosome 1"/>
</dbReference>
<feature type="transmembrane region" description="Helical" evidence="17">
    <location>
        <begin position="541"/>
        <end position="564"/>
    </location>
</feature>
<keyword evidence="5" id="KW-0926">Vacuole</keyword>
<comment type="subcellular location">
    <subcellularLocation>
        <location evidence="3">Vacuole membrane</location>
        <topology evidence="3">Multi-pass membrane protein</topology>
    </subcellularLocation>
</comment>
<feature type="transmembrane region" description="Helical" evidence="17">
    <location>
        <begin position="12"/>
        <end position="32"/>
    </location>
</feature>
<dbReference type="GO" id="GO:0008235">
    <property type="term" value="F:metalloexopeptidase activity"/>
    <property type="evidence" value="ECO:0007669"/>
    <property type="project" value="InterPro"/>
</dbReference>
<evidence type="ECO:0000313" key="21">
    <source>
        <dbReference type="EMBL" id="UNI14172.1"/>
    </source>
</evidence>
<evidence type="ECO:0000256" key="3">
    <source>
        <dbReference type="ARBA" id="ARBA00004128"/>
    </source>
</evidence>
<evidence type="ECO:0000256" key="16">
    <source>
        <dbReference type="SAM" id="MobiDB-lite"/>
    </source>
</evidence>
<dbReference type="Pfam" id="PF04389">
    <property type="entry name" value="Peptidase_M28"/>
    <property type="match status" value="1"/>
</dbReference>
<evidence type="ECO:0000313" key="22">
    <source>
        <dbReference type="Proteomes" id="UP000829364"/>
    </source>
</evidence>
<evidence type="ECO:0000256" key="9">
    <source>
        <dbReference type="ARBA" id="ARBA00022801"/>
    </source>
</evidence>
<feature type="transmembrane region" description="Helical" evidence="17">
    <location>
        <begin position="417"/>
        <end position="440"/>
    </location>
</feature>
<dbReference type="RefSeq" id="XP_047837653.1">
    <property type="nucleotide sequence ID" value="XM_047981693.1"/>
</dbReference>
<evidence type="ECO:0000256" key="5">
    <source>
        <dbReference type="ARBA" id="ARBA00022554"/>
    </source>
</evidence>
<dbReference type="InterPro" id="IPR007484">
    <property type="entry name" value="Peptidase_M28"/>
</dbReference>
<feature type="domain" description="Vacuolar membrane protease C-terminal" evidence="19">
    <location>
        <begin position="771"/>
        <end position="930"/>
    </location>
</feature>
<comment type="cofactor">
    <cofactor evidence="1">
        <name>Zn(2+)</name>
        <dbReference type="ChEBI" id="CHEBI:29105"/>
    </cofactor>
</comment>
<evidence type="ECO:0000256" key="8">
    <source>
        <dbReference type="ARBA" id="ARBA00022723"/>
    </source>
</evidence>
<name>A0A9Q8Q7G1_9HYPO</name>
<keyword evidence="10 15" id="KW-0862">Zinc</keyword>
<reference evidence="21" key="1">
    <citation type="submission" date="2021-11" db="EMBL/GenBank/DDBJ databases">
        <title>Purpureocillium_takamizusanense_genome.</title>
        <authorList>
            <person name="Nguyen N.-H."/>
        </authorList>
    </citation>
    <scope>NUCLEOTIDE SEQUENCE</scope>
    <source>
        <strain evidence="21">PT3</strain>
    </source>
</reference>
<dbReference type="PANTHER" id="PTHR12147:SF58">
    <property type="entry name" value="VACUOLAR MEMBRANE PROTEASE"/>
    <property type="match status" value="1"/>
</dbReference>
<evidence type="ECO:0000256" key="4">
    <source>
        <dbReference type="ARBA" id="ARBA00010918"/>
    </source>
</evidence>
<accession>A0A9Q8Q7G1</accession>
<dbReference type="EMBL" id="CP086354">
    <property type="protein sequence ID" value="UNI14172.1"/>
    <property type="molecule type" value="Genomic_DNA"/>
</dbReference>
<evidence type="ECO:0000256" key="1">
    <source>
        <dbReference type="ARBA" id="ARBA00001947"/>
    </source>
</evidence>
<feature type="transmembrane region" description="Helical" evidence="17">
    <location>
        <begin position="745"/>
        <end position="766"/>
    </location>
</feature>
<dbReference type="Pfam" id="PF22250">
    <property type="entry name" value="PFF1_C"/>
    <property type="match status" value="1"/>
</dbReference>
<dbReference type="CDD" id="cd03875">
    <property type="entry name" value="M28_Fxna_like"/>
    <property type="match status" value="1"/>
</dbReference>
<dbReference type="InterPro" id="IPR053975">
    <property type="entry name" value="PFF1_C"/>
</dbReference>
<dbReference type="GO" id="GO:0046872">
    <property type="term" value="F:metal ion binding"/>
    <property type="evidence" value="ECO:0007669"/>
    <property type="project" value="UniProtKB-KW"/>
</dbReference>
<dbReference type="GeneID" id="72062795"/>
<feature type="transmembrane region" description="Helical" evidence="17">
    <location>
        <begin position="489"/>
        <end position="507"/>
    </location>
</feature>
<sequence length="1015" mass="111753">MRLRHFITFRPLSVTFWTTIIYLSVSIPMLYIEEVVPAPPKVLPDGISLAEAWQDLQNITVAFHPFISHENDRVRHYFITRVKEILDRNGVSYAFEALRATATGSSYIEDIRANVTESGDYEVSSKGSAITVFDDQIANFTMTYDAGSYLSGNGNGSGSTWTAQYFEGSNIYVYIRGKQDPEGNFWNRQNLDKPSINPGMVLVNCHLDSVATSYGATDDGMACVSMLQLLSHFTTDGHQLENGIVLLFNNAEEDGLLGSRAFSSSPLHPFCRAFVNLEGVGAGGRAMLFQATDYGAAKAYSGNPHPLGSVIANDGYDSGAVMSGTDYEIFANVYGWSGLDIAFYKPRSRYHTVEDDARHTSTDSIWHMLSAALAATQNLSQRSIGGSDDRGSRRHTDKGVWFDWLGCVWVSFRLVDLFTWSTTLVIVTPLAIALTIYALVRKRAWHLRDMAWADIFRFPLALAFATTLTSASLVAVANLNPFIIYSSSYAVWAMALSSCYLGMWVVMRGCSGNSALVVQSWLFVVIWAFQVSAVVAEGELLIASLYPAAVFHLVAFLSLMVSLLEQLGLPRPKTITLRSCDTNGGEQPVVCNENEREDDDGELGADDDAPGQDCASATRPLLGDHGGPAWLKEEGLIAISYQKVASSAAAFITMFKAWLQQSCEGDDPESRNAPGWLWLLQFLILAPVHLTVVGGQDLSAVSAIAMTGVDGSSLATPFIVIGALSIVIFLPLAPFFHRITHHVPLLLLLLFVGTSIYNLSAFPFSASNRYKFIFKQVVDLDRGSNTVILSGSEEYLYQIVDSIPEANRQLGSTICQPTVERRLTDCIYDASQYVPQLENGVDLEELIKVETSVDEATAHLHVDARETRGCWLDLSRPIFNFTIQGGAGLDPRLGQNPPGGHIQHIQVWRRGWTGAWNVSLQLVEDDMESSGADLGTQAGLLHGHPDPGELRLRGEAKREYSYRPLEVTARCVWGDANEPKTIPALRRVEQYMPPWAIATRRGFGLVEVQRTYKVV</sequence>
<dbReference type="SUPFAM" id="SSF53187">
    <property type="entry name" value="Zn-dependent exopeptidases"/>
    <property type="match status" value="1"/>
</dbReference>
<comment type="function">
    <text evidence="2">May be involved in vacuolar sorting and osmoregulation.</text>
</comment>
<evidence type="ECO:0000256" key="15">
    <source>
        <dbReference type="RuleBase" id="RU361240"/>
    </source>
</evidence>
<feature type="transmembrane region" description="Helical" evidence="17">
    <location>
        <begin position="460"/>
        <end position="483"/>
    </location>
</feature>
<evidence type="ECO:0000256" key="2">
    <source>
        <dbReference type="ARBA" id="ARBA00003273"/>
    </source>
</evidence>
<evidence type="ECO:0000256" key="12">
    <source>
        <dbReference type="ARBA" id="ARBA00023049"/>
    </source>
</evidence>
<feature type="domain" description="Vacuolar membrane protease transmembrane" evidence="20">
    <location>
        <begin position="456"/>
        <end position="743"/>
    </location>
</feature>
<keyword evidence="7 17" id="KW-0812">Transmembrane</keyword>
<keyword evidence="11 17" id="KW-1133">Transmembrane helix</keyword>
<evidence type="ECO:0000256" key="6">
    <source>
        <dbReference type="ARBA" id="ARBA00022670"/>
    </source>
</evidence>
<dbReference type="PANTHER" id="PTHR12147">
    <property type="entry name" value="METALLOPEPTIDASE M28 FAMILY MEMBER"/>
    <property type="match status" value="1"/>
</dbReference>
<keyword evidence="14" id="KW-0325">Glycoprotein</keyword>
<evidence type="ECO:0000256" key="10">
    <source>
        <dbReference type="ARBA" id="ARBA00022833"/>
    </source>
</evidence>
<comment type="similarity">
    <text evidence="4 15">Belongs to the peptidase M28 family.</text>
</comment>
<evidence type="ECO:0000256" key="13">
    <source>
        <dbReference type="ARBA" id="ARBA00023136"/>
    </source>
</evidence>
<evidence type="ECO:0000256" key="11">
    <source>
        <dbReference type="ARBA" id="ARBA00022989"/>
    </source>
</evidence>
<keyword evidence="8 15" id="KW-0479">Metal-binding</keyword>
<dbReference type="EC" id="3.4.-.-" evidence="15"/>
<feature type="transmembrane region" description="Helical" evidence="17">
    <location>
        <begin position="676"/>
        <end position="694"/>
    </location>
</feature>
<feature type="transmembrane region" description="Helical" evidence="17">
    <location>
        <begin position="514"/>
        <end position="535"/>
    </location>
</feature>
<keyword evidence="6 15" id="KW-0645">Protease</keyword>